<dbReference type="PANTHER" id="PTHR31594">
    <property type="entry name" value="AIG1-TYPE G DOMAIN-CONTAINING PROTEIN"/>
    <property type="match status" value="1"/>
</dbReference>
<evidence type="ECO:0000259" key="8">
    <source>
        <dbReference type="PROSITE" id="PS50188"/>
    </source>
</evidence>
<evidence type="ECO:0000313" key="9">
    <source>
        <dbReference type="Proteomes" id="UP000694890"/>
    </source>
</evidence>
<evidence type="ECO:0000256" key="2">
    <source>
        <dbReference type="ARBA" id="ARBA00006480"/>
    </source>
</evidence>
<dbReference type="CDD" id="cd16040">
    <property type="entry name" value="SPRY_PRY_SNTX"/>
    <property type="match status" value="1"/>
</dbReference>
<dbReference type="InterPro" id="IPR056072">
    <property type="entry name" value="SNTX_MACPF/CDC-like_dom"/>
</dbReference>
<dbReference type="AlphaFoldDB" id="A0AAJ7LFG6"/>
<proteinExistence type="inferred from homology"/>
<evidence type="ECO:0000256" key="7">
    <source>
        <dbReference type="SAM" id="Coils"/>
    </source>
</evidence>
<keyword evidence="3" id="KW-0964">Secreted</keyword>
<keyword evidence="7" id="KW-0175">Coiled coil</keyword>
<keyword evidence="6" id="KW-0204">Cytolysis</keyword>
<name>A0AAJ7LFG6_LATCA</name>
<dbReference type="PROSITE" id="PS50188">
    <property type="entry name" value="B302_SPRY"/>
    <property type="match status" value="1"/>
</dbReference>
<keyword evidence="5" id="KW-0354">Hemolysis</keyword>
<dbReference type="InterPro" id="IPR043136">
    <property type="entry name" value="B30.2/SPRY_sf"/>
</dbReference>
<dbReference type="Pfam" id="PF00622">
    <property type="entry name" value="SPRY"/>
    <property type="match status" value="1"/>
</dbReference>
<dbReference type="InterPro" id="IPR013320">
    <property type="entry name" value="ConA-like_dom_sf"/>
</dbReference>
<dbReference type="Gene3D" id="2.60.120.920">
    <property type="match status" value="1"/>
</dbReference>
<comment type="similarity">
    <text evidence="2">Belongs to the SNTX/VTX toxin family.</text>
</comment>
<dbReference type="RefSeq" id="XP_018522100.1">
    <property type="nucleotide sequence ID" value="XM_018666584.2"/>
</dbReference>
<sequence>MEPVAALGRPFTLGMLYDARKHELIPGITLWDDNTFQANIQENSQQSSQYNICASDSIMEKASLLEIDASLKASFLGGHIKVEGSARYLNDHKEFQNQSRVTLMYKATTTFKQLQIPHRGMKNMQDVIKKGLATHVVTAILYGANAYFVFDSEKLEASRVKDIQGSMEAMIDKISFDLGMKAKIHLTEQEKALTKKLSCKFYGDFHLDRNILTFEEAVETCFQLPRLLGQKKENAVPVKVWLMPLKTFAPEAAQVMNEISFELMHEVEKAVEEVREMEKRCNDALVDKVVKKFPQVQEKLKSFQELCHSHRSTLQATIAMKLPSIRAGKEPESSLKKYFEKREKSPFSHDKLSKWMDHKEREINIIRVCVDTMEGTETKIVSNKNELDKEVLAQSVDDALCFAFTSLEKDDPYLDVMANYLGSSKLGSTKEDQWYFSDEVLTKMRQKARAFHGLAKALKNNRQFCFLVAVIPNKKYKGATIYHYKEGNLVTDNFTKPVIPDVTAVKDRRNLIWYACDLTLDPNTANNYLTLSKGNKMATCGSWQTYPDHPDRFDTHVQVLCREKLSGRHYWEVEWSNGNNDEVGVAVTYKGICRKGNGPLSRLGHNAQSWYFGHRYGLYAWHDAKEHCGPLPHGDCRRVGVYLDWPAGTLSFYRVSSNRLRHLYTFRTKFTEPVYPGFWVWVSCNSVILCPFE</sequence>
<dbReference type="SUPFAM" id="SSF49899">
    <property type="entry name" value="Concanavalin A-like lectins/glucanases"/>
    <property type="match status" value="1"/>
</dbReference>
<dbReference type="GO" id="GO:0005576">
    <property type="term" value="C:extracellular region"/>
    <property type="evidence" value="ECO:0007669"/>
    <property type="project" value="UniProtKB-SubCell"/>
</dbReference>
<dbReference type="PANTHER" id="PTHR31594:SF16">
    <property type="entry name" value="SI:CH211-281L24.3"/>
    <property type="match status" value="1"/>
</dbReference>
<evidence type="ECO:0000313" key="10">
    <source>
        <dbReference type="RefSeq" id="XP_018522099.1"/>
    </source>
</evidence>
<evidence type="ECO:0000256" key="3">
    <source>
        <dbReference type="ARBA" id="ARBA00022525"/>
    </source>
</evidence>
<dbReference type="InterPro" id="IPR048997">
    <property type="entry name" value="Stonustoxin-like_helical"/>
</dbReference>
<feature type="coiled-coil region" evidence="7">
    <location>
        <begin position="260"/>
        <end position="287"/>
    </location>
</feature>
<dbReference type="InterPro" id="IPR040581">
    <property type="entry name" value="Thioredoxin_11"/>
</dbReference>
<dbReference type="Pfam" id="PF18078">
    <property type="entry name" value="Thioredoxin_11"/>
    <property type="match status" value="1"/>
</dbReference>
<reference evidence="10 11" key="1">
    <citation type="submission" date="2025-04" db="UniProtKB">
        <authorList>
            <consortium name="RefSeq"/>
        </authorList>
    </citation>
    <scope>IDENTIFICATION</scope>
    <source>
        <tissue evidence="10 11">Brain</tissue>
    </source>
</reference>
<accession>A0AAJ7LFG6</accession>
<comment type="subcellular location">
    <subcellularLocation>
        <location evidence="1">Secreted</location>
    </subcellularLocation>
</comment>
<gene>
    <name evidence="10 11" type="primary">LOC108876825</name>
</gene>
<evidence type="ECO:0000256" key="1">
    <source>
        <dbReference type="ARBA" id="ARBA00004613"/>
    </source>
</evidence>
<keyword evidence="4" id="KW-0800">Toxin</keyword>
<evidence type="ECO:0000256" key="4">
    <source>
        <dbReference type="ARBA" id="ARBA00022656"/>
    </source>
</evidence>
<dbReference type="Pfam" id="PF24674">
    <property type="entry name" value="MACPF_SNTX"/>
    <property type="match status" value="1"/>
</dbReference>
<dbReference type="InterPro" id="IPR003879">
    <property type="entry name" value="Butyrophylin_SPRY"/>
</dbReference>
<protein>
    <submittedName>
        <fullName evidence="10 11">Neoverrucotoxin subunit alpha</fullName>
    </submittedName>
</protein>
<dbReference type="PRINTS" id="PR01407">
    <property type="entry name" value="BUTYPHLNCDUF"/>
</dbReference>
<dbReference type="InterPro" id="IPR006574">
    <property type="entry name" value="PRY"/>
</dbReference>
<dbReference type="InterPro" id="IPR001870">
    <property type="entry name" value="B30.2/SPRY"/>
</dbReference>
<dbReference type="Proteomes" id="UP000694890">
    <property type="component" value="Linkage group LG23"/>
</dbReference>
<evidence type="ECO:0000313" key="11">
    <source>
        <dbReference type="RefSeq" id="XP_018522100.1"/>
    </source>
</evidence>
<dbReference type="GeneID" id="108876825"/>
<dbReference type="GO" id="GO:0031640">
    <property type="term" value="P:killing of cells of another organism"/>
    <property type="evidence" value="ECO:0007669"/>
    <property type="project" value="UniProtKB-KW"/>
</dbReference>
<dbReference type="Pfam" id="PF13765">
    <property type="entry name" value="PRY"/>
    <property type="match status" value="1"/>
</dbReference>
<dbReference type="RefSeq" id="XP_018522099.1">
    <property type="nucleotide sequence ID" value="XM_018666583.2"/>
</dbReference>
<dbReference type="GO" id="GO:0090729">
    <property type="term" value="F:toxin activity"/>
    <property type="evidence" value="ECO:0007669"/>
    <property type="project" value="UniProtKB-KW"/>
</dbReference>
<dbReference type="SMART" id="SM00589">
    <property type="entry name" value="PRY"/>
    <property type="match status" value="1"/>
</dbReference>
<dbReference type="KEGG" id="lcf:108876825"/>
<feature type="domain" description="B30.2/SPRY" evidence="8">
    <location>
        <begin position="498"/>
        <end position="693"/>
    </location>
</feature>
<dbReference type="InterPro" id="IPR003877">
    <property type="entry name" value="SPRY_dom"/>
</dbReference>
<evidence type="ECO:0000256" key="5">
    <source>
        <dbReference type="ARBA" id="ARBA00022735"/>
    </source>
</evidence>
<evidence type="ECO:0000256" key="6">
    <source>
        <dbReference type="ARBA" id="ARBA00022852"/>
    </source>
</evidence>
<dbReference type="Pfam" id="PF21109">
    <property type="entry name" value="Stonustoxin_helical"/>
    <property type="match status" value="1"/>
</dbReference>
<organism evidence="9 10">
    <name type="scientific">Lates calcarifer</name>
    <name type="common">Barramundi</name>
    <name type="synonym">Holocentrus calcarifer</name>
    <dbReference type="NCBI Taxonomy" id="8187"/>
    <lineage>
        <taxon>Eukaryota</taxon>
        <taxon>Metazoa</taxon>
        <taxon>Chordata</taxon>
        <taxon>Craniata</taxon>
        <taxon>Vertebrata</taxon>
        <taxon>Euteleostomi</taxon>
        <taxon>Actinopterygii</taxon>
        <taxon>Neopterygii</taxon>
        <taxon>Teleostei</taxon>
        <taxon>Neoteleostei</taxon>
        <taxon>Acanthomorphata</taxon>
        <taxon>Carangaria</taxon>
        <taxon>Carangaria incertae sedis</taxon>
        <taxon>Centropomidae</taxon>
        <taxon>Lates</taxon>
    </lineage>
</organism>
<dbReference type="InterPro" id="IPR052090">
    <property type="entry name" value="Cytolytic_pore-forming_toxin"/>
</dbReference>
<dbReference type="SMART" id="SM00449">
    <property type="entry name" value="SPRY"/>
    <property type="match status" value="1"/>
</dbReference>